<dbReference type="EMBL" id="QDEB01057769">
    <property type="protein sequence ID" value="RZC36888.1"/>
    <property type="molecule type" value="Genomic_DNA"/>
</dbReference>
<proteinExistence type="predicted"/>
<dbReference type="AlphaFoldDB" id="A0A482VWT9"/>
<name>A0A482VWT9_ASBVE</name>
<organism evidence="1 2">
    <name type="scientific">Asbolus verrucosus</name>
    <name type="common">Desert ironclad beetle</name>
    <dbReference type="NCBI Taxonomy" id="1661398"/>
    <lineage>
        <taxon>Eukaryota</taxon>
        <taxon>Metazoa</taxon>
        <taxon>Ecdysozoa</taxon>
        <taxon>Arthropoda</taxon>
        <taxon>Hexapoda</taxon>
        <taxon>Insecta</taxon>
        <taxon>Pterygota</taxon>
        <taxon>Neoptera</taxon>
        <taxon>Endopterygota</taxon>
        <taxon>Coleoptera</taxon>
        <taxon>Polyphaga</taxon>
        <taxon>Cucujiformia</taxon>
        <taxon>Tenebrionidae</taxon>
        <taxon>Pimeliinae</taxon>
        <taxon>Asbolus</taxon>
    </lineage>
</organism>
<accession>A0A482VWT9</accession>
<comment type="caution">
    <text evidence="1">The sequence shown here is derived from an EMBL/GenBank/DDBJ whole genome shotgun (WGS) entry which is preliminary data.</text>
</comment>
<dbReference type="OrthoDB" id="7615648at2759"/>
<keyword evidence="2" id="KW-1185">Reference proteome</keyword>
<reference evidence="1 2" key="1">
    <citation type="submission" date="2017-03" db="EMBL/GenBank/DDBJ databases">
        <title>Genome of the blue death feigning beetle - Asbolus verrucosus.</title>
        <authorList>
            <person name="Rider S.D."/>
        </authorList>
    </citation>
    <scope>NUCLEOTIDE SEQUENCE [LARGE SCALE GENOMIC DNA]</scope>
    <source>
        <strain evidence="1">Butters</strain>
        <tissue evidence="1">Head and leg muscle</tissue>
    </source>
</reference>
<evidence type="ECO:0000313" key="2">
    <source>
        <dbReference type="Proteomes" id="UP000292052"/>
    </source>
</evidence>
<feature type="non-terminal residue" evidence="1">
    <location>
        <position position="1"/>
    </location>
</feature>
<gene>
    <name evidence="1" type="ORF">BDFB_005428</name>
</gene>
<protein>
    <submittedName>
        <fullName evidence="1">Uncharacterized protein</fullName>
    </submittedName>
</protein>
<evidence type="ECO:0000313" key="1">
    <source>
        <dbReference type="EMBL" id="RZC36888.1"/>
    </source>
</evidence>
<sequence>CLKYYRCAPTTLCKRPSTLCLPVTCQPDPAAIHRPRKATAEVQHYRGQEAAYAINDYVMRTTAGKRTDVRPVDSEGDVNSRLNDLENLLMKFEDDEDEGENETVEISGVNDISKILKPKVQHGGTGIITVLIYFDHQVPASVKAKQEKIIKLKAVKPHTIEPVQITQNISKLEVKEAPEEPLEILLQRLTKDSNMKQSNDGKHGNMIEAKSKPETIHGRQRHPFYLEQKPPLDDNSALELHKSKSYIVSLIDKALSKELGTIPGDKCTRKEFLSMSPKKAIDLVNRHAAPRIFTRSISLDVAPSSSTKKEVNLDYKKEEPLYLKQLKQLRWSHLRHIQREAKRLADLERFLDSFGEIDSPP</sequence>
<dbReference type="Proteomes" id="UP000292052">
    <property type="component" value="Unassembled WGS sequence"/>
</dbReference>